<comment type="caution">
    <text evidence="1">The sequence shown here is derived from an EMBL/GenBank/DDBJ whole genome shotgun (WGS) entry which is preliminary data.</text>
</comment>
<dbReference type="Proteomes" id="UP000824219">
    <property type="component" value="Linkage Group LG09"/>
</dbReference>
<sequence length="213" mass="23798">MAMKRPRAGQHTGARRIREQIIKRDVLLAAQTPSASLKHLFVLKSEQASTHPPAVYLRELRPGCNLRETLLQQVSHVTCLSNSCDESRLLGHFGRRSARPRLAVILLLCDVNYTSFCFLSDKKKKISKGPYVASAPDGNLLRADVRRVRREVEVQAGCRGNCVTTVTQRRPGVRFHSNGGGWVWVTGFVNSFAREPQGSSAICPRSRWALTSY</sequence>
<dbReference type="AlphaFoldDB" id="A0A9D3SLM6"/>
<reference evidence="1 2" key="1">
    <citation type="submission" date="2021-06" db="EMBL/GenBank/DDBJ databases">
        <title>Chromosome-level genome assembly of the red-tail catfish (Hemibagrus wyckioides).</title>
        <authorList>
            <person name="Shao F."/>
        </authorList>
    </citation>
    <scope>NUCLEOTIDE SEQUENCE [LARGE SCALE GENOMIC DNA]</scope>
    <source>
        <strain evidence="1">EC202008001</strain>
        <tissue evidence="1">Blood</tissue>
    </source>
</reference>
<evidence type="ECO:0000313" key="1">
    <source>
        <dbReference type="EMBL" id="KAG7328010.1"/>
    </source>
</evidence>
<gene>
    <name evidence="1" type="ORF">KOW79_007954</name>
</gene>
<organism evidence="1 2">
    <name type="scientific">Hemibagrus wyckioides</name>
    <dbReference type="NCBI Taxonomy" id="337641"/>
    <lineage>
        <taxon>Eukaryota</taxon>
        <taxon>Metazoa</taxon>
        <taxon>Chordata</taxon>
        <taxon>Craniata</taxon>
        <taxon>Vertebrata</taxon>
        <taxon>Euteleostomi</taxon>
        <taxon>Actinopterygii</taxon>
        <taxon>Neopterygii</taxon>
        <taxon>Teleostei</taxon>
        <taxon>Ostariophysi</taxon>
        <taxon>Siluriformes</taxon>
        <taxon>Bagridae</taxon>
        <taxon>Hemibagrus</taxon>
    </lineage>
</organism>
<keyword evidence="2" id="KW-1185">Reference proteome</keyword>
<evidence type="ECO:0000313" key="2">
    <source>
        <dbReference type="Proteomes" id="UP000824219"/>
    </source>
</evidence>
<protein>
    <submittedName>
        <fullName evidence="1">Uncharacterized protein</fullName>
    </submittedName>
</protein>
<proteinExistence type="predicted"/>
<accession>A0A9D3SLM6</accession>
<name>A0A9D3SLM6_9TELE</name>
<dbReference type="EMBL" id="JAHKSW010000009">
    <property type="protein sequence ID" value="KAG7328010.1"/>
    <property type="molecule type" value="Genomic_DNA"/>
</dbReference>